<dbReference type="PANTHER" id="PTHR37694">
    <property type="entry name" value="SLR8022 PROTEIN"/>
    <property type="match status" value="1"/>
</dbReference>
<dbReference type="PANTHER" id="PTHR37694:SF1">
    <property type="entry name" value="SLR8022 PROTEIN"/>
    <property type="match status" value="1"/>
</dbReference>
<dbReference type="AlphaFoldDB" id="A0A2N7S188"/>
<evidence type="ECO:0000313" key="2">
    <source>
        <dbReference type="EMBL" id="TFH55712.1"/>
    </source>
</evidence>
<reference evidence="2 4" key="2">
    <citation type="submission" date="2019-03" db="EMBL/GenBank/DDBJ databases">
        <title>Glutamicibacter sp. LJH19 genome.</title>
        <authorList>
            <person name="Sinai Borker S."/>
            <person name="Kumar R."/>
        </authorList>
    </citation>
    <scope>NUCLEOTIDE SEQUENCE [LARGE SCALE GENOMIC DNA]</scope>
    <source>
        <strain evidence="2 4">LJH19</strain>
    </source>
</reference>
<dbReference type="Proteomes" id="UP000297638">
    <property type="component" value="Unassembled WGS sequence"/>
</dbReference>
<evidence type="ECO:0000313" key="3">
    <source>
        <dbReference type="Proteomes" id="UP000235739"/>
    </source>
</evidence>
<gene>
    <name evidence="1" type="ORF">CIK84_14815</name>
    <name evidence="2" type="ORF">EXY26_01075</name>
</gene>
<dbReference type="SUPFAM" id="SSF51182">
    <property type="entry name" value="RmlC-like cupins"/>
    <property type="match status" value="1"/>
</dbReference>
<sequence length="111" mass="11929">MKKFSLTAIARAQLREAGETANGRAASTVFGGHEHTLRQTVIGLKAGTQLQEHLNPGEATLLVLQGRVTVSSNGQQWEGRNQDLIALPDGRLQISANEDSSVLLTVAKIDR</sequence>
<evidence type="ECO:0000313" key="1">
    <source>
        <dbReference type="EMBL" id="PMQ19895.1"/>
    </source>
</evidence>
<organism evidence="1 3">
    <name type="scientific">Glutamicibacter arilaitensis</name>
    <dbReference type="NCBI Taxonomy" id="256701"/>
    <lineage>
        <taxon>Bacteria</taxon>
        <taxon>Bacillati</taxon>
        <taxon>Actinomycetota</taxon>
        <taxon>Actinomycetes</taxon>
        <taxon>Micrococcales</taxon>
        <taxon>Micrococcaceae</taxon>
        <taxon>Glutamicibacter</taxon>
    </lineage>
</organism>
<evidence type="ECO:0000313" key="4">
    <source>
        <dbReference type="Proteomes" id="UP000297638"/>
    </source>
</evidence>
<dbReference type="RefSeq" id="WP_013350661.1">
    <property type="nucleotide sequence ID" value="NZ_JABUYH010000006.1"/>
</dbReference>
<dbReference type="Proteomes" id="UP000235739">
    <property type="component" value="Unassembled WGS sequence"/>
</dbReference>
<protein>
    <submittedName>
        <fullName evidence="1">LuxR family transcriptional regulator</fullName>
    </submittedName>
</protein>
<dbReference type="InterPro" id="IPR011051">
    <property type="entry name" value="RmlC_Cupin_sf"/>
</dbReference>
<dbReference type="GeneID" id="303186904"/>
<dbReference type="OMA" id="SEHQNPG"/>
<dbReference type="EMBL" id="SPDS01000001">
    <property type="protein sequence ID" value="TFH55712.1"/>
    <property type="molecule type" value="Genomic_DNA"/>
</dbReference>
<reference evidence="1 3" key="1">
    <citation type="journal article" date="2017" name="Elife">
        <title>Extensive horizontal gene transfer in cheese-associated bacteria.</title>
        <authorList>
            <person name="Bonham K.S."/>
            <person name="Wolfe B.E."/>
            <person name="Dutton R.J."/>
        </authorList>
    </citation>
    <scope>NUCLEOTIDE SEQUENCE [LARGE SCALE GENOMIC DNA]</scope>
    <source>
        <strain evidence="1 3">JB182</strain>
    </source>
</reference>
<dbReference type="InterPro" id="IPR014710">
    <property type="entry name" value="RmlC-like_jellyroll"/>
</dbReference>
<comment type="caution">
    <text evidence="1">The sequence shown here is derived from an EMBL/GenBank/DDBJ whole genome shotgun (WGS) entry which is preliminary data.</text>
</comment>
<accession>A0A2N7S188</accession>
<dbReference type="Gene3D" id="2.60.120.10">
    <property type="entry name" value="Jelly Rolls"/>
    <property type="match status" value="1"/>
</dbReference>
<dbReference type="EMBL" id="PNQX01000002">
    <property type="protein sequence ID" value="PMQ19895.1"/>
    <property type="molecule type" value="Genomic_DNA"/>
</dbReference>
<proteinExistence type="predicted"/>
<name>A0A2N7S188_9MICC</name>